<dbReference type="Gene3D" id="3.30.565.10">
    <property type="entry name" value="Histidine kinase-like ATPase, C-terminal domain"/>
    <property type="match status" value="1"/>
</dbReference>
<evidence type="ECO:0000256" key="2">
    <source>
        <dbReference type="ARBA" id="ARBA00012438"/>
    </source>
</evidence>
<evidence type="ECO:0000256" key="1">
    <source>
        <dbReference type="ARBA" id="ARBA00000085"/>
    </source>
</evidence>
<dbReference type="EC" id="2.7.13.3" evidence="2"/>
<dbReference type="Gene3D" id="3.30.450.20">
    <property type="entry name" value="PAS domain"/>
    <property type="match status" value="1"/>
</dbReference>
<dbReference type="CDD" id="cd00082">
    <property type="entry name" value="HisKA"/>
    <property type="match status" value="1"/>
</dbReference>
<evidence type="ECO:0000313" key="11">
    <source>
        <dbReference type="Proteomes" id="UP001204798"/>
    </source>
</evidence>
<dbReference type="PROSITE" id="PS50109">
    <property type="entry name" value="HIS_KIN"/>
    <property type="match status" value="1"/>
</dbReference>
<dbReference type="SMART" id="SM00388">
    <property type="entry name" value="HisKA"/>
    <property type="match status" value="1"/>
</dbReference>
<dbReference type="EMBL" id="JANUCP010000001">
    <property type="protein sequence ID" value="MCS3918256.1"/>
    <property type="molecule type" value="Genomic_DNA"/>
</dbReference>
<keyword evidence="11" id="KW-1185">Reference proteome</keyword>
<dbReference type="InterPro" id="IPR003594">
    <property type="entry name" value="HATPase_dom"/>
</dbReference>
<dbReference type="NCBIfam" id="TIGR00229">
    <property type="entry name" value="sensory_box"/>
    <property type="match status" value="1"/>
</dbReference>
<evidence type="ECO:0000313" key="10">
    <source>
        <dbReference type="EMBL" id="MCS3918256.1"/>
    </source>
</evidence>
<dbReference type="InterPro" id="IPR035965">
    <property type="entry name" value="PAS-like_dom_sf"/>
</dbReference>
<dbReference type="Pfam" id="PF00512">
    <property type="entry name" value="HisKA"/>
    <property type="match status" value="1"/>
</dbReference>
<feature type="transmembrane region" description="Helical" evidence="8">
    <location>
        <begin position="38"/>
        <end position="57"/>
    </location>
</feature>
<dbReference type="PRINTS" id="PR00344">
    <property type="entry name" value="BCTRLSENSOR"/>
</dbReference>
<dbReference type="InterPro" id="IPR013656">
    <property type="entry name" value="PAS_4"/>
</dbReference>
<gene>
    <name evidence="10" type="ORF">M2350_000653</name>
</gene>
<dbReference type="PANTHER" id="PTHR45453:SF1">
    <property type="entry name" value="PHOSPHATE REGULON SENSOR PROTEIN PHOR"/>
    <property type="match status" value="1"/>
</dbReference>
<keyword evidence="8" id="KW-0812">Transmembrane</keyword>
<evidence type="ECO:0000256" key="8">
    <source>
        <dbReference type="SAM" id="Phobius"/>
    </source>
</evidence>
<evidence type="ECO:0000256" key="5">
    <source>
        <dbReference type="ARBA" id="ARBA00022777"/>
    </source>
</evidence>
<dbReference type="InterPro" id="IPR036890">
    <property type="entry name" value="HATPase_C_sf"/>
</dbReference>
<evidence type="ECO:0000256" key="7">
    <source>
        <dbReference type="ARBA" id="ARBA00023136"/>
    </source>
</evidence>
<comment type="catalytic activity">
    <reaction evidence="1">
        <text>ATP + protein L-histidine = ADP + protein N-phospho-L-histidine.</text>
        <dbReference type="EC" id="2.7.13.3"/>
    </reaction>
</comment>
<dbReference type="InterPro" id="IPR000014">
    <property type="entry name" value="PAS"/>
</dbReference>
<evidence type="ECO:0000256" key="4">
    <source>
        <dbReference type="ARBA" id="ARBA00022679"/>
    </source>
</evidence>
<dbReference type="GO" id="GO:0004673">
    <property type="term" value="F:protein histidine kinase activity"/>
    <property type="evidence" value="ECO:0007669"/>
    <property type="project" value="UniProtKB-EC"/>
</dbReference>
<accession>A0ABT2EJZ0</accession>
<dbReference type="Proteomes" id="UP001204798">
    <property type="component" value="Unassembled WGS sequence"/>
</dbReference>
<dbReference type="CDD" id="cd16922">
    <property type="entry name" value="HATPase_EvgS-ArcB-TorS-like"/>
    <property type="match status" value="1"/>
</dbReference>
<protein>
    <recommendedName>
        <fullName evidence="2">histidine kinase</fullName>
        <ecNumber evidence="2">2.7.13.3</ecNumber>
    </recommendedName>
</protein>
<keyword evidence="5 10" id="KW-0418">Kinase</keyword>
<evidence type="ECO:0000256" key="3">
    <source>
        <dbReference type="ARBA" id="ARBA00022553"/>
    </source>
</evidence>
<feature type="domain" description="Histidine kinase" evidence="9">
    <location>
        <begin position="231"/>
        <end position="451"/>
    </location>
</feature>
<dbReference type="SUPFAM" id="SSF55874">
    <property type="entry name" value="ATPase domain of HSP90 chaperone/DNA topoisomerase II/histidine kinase"/>
    <property type="match status" value="1"/>
</dbReference>
<keyword evidence="6" id="KW-0902">Two-component regulatory system</keyword>
<reference evidence="10 11" key="1">
    <citation type="submission" date="2022-08" db="EMBL/GenBank/DDBJ databases">
        <title>Bacterial and archaeal communities from various locations to study Microbial Dark Matter (Phase II).</title>
        <authorList>
            <person name="Stepanauskas R."/>
        </authorList>
    </citation>
    <scope>NUCLEOTIDE SEQUENCE [LARGE SCALE GENOMIC DNA]</scope>
    <source>
        <strain evidence="10 11">PD1</strain>
    </source>
</reference>
<dbReference type="InterPro" id="IPR003661">
    <property type="entry name" value="HisK_dim/P_dom"/>
</dbReference>
<dbReference type="InterPro" id="IPR036097">
    <property type="entry name" value="HisK_dim/P_sf"/>
</dbReference>
<dbReference type="InterPro" id="IPR050351">
    <property type="entry name" value="BphY/WalK/GraS-like"/>
</dbReference>
<keyword evidence="7 8" id="KW-0472">Membrane</keyword>
<dbReference type="Pfam" id="PF08448">
    <property type="entry name" value="PAS_4"/>
    <property type="match status" value="1"/>
</dbReference>
<proteinExistence type="predicted"/>
<dbReference type="InterPro" id="IPR005467">
    <property type="entry name" value="His_kinase_dom"/>
</dbReference>
<dbReference type="SUPFAM" id="SSF47384">
    <property type="entry name" value="Homodimeric domain of signal transducing histidine kinase"/>
    <property type="match status" value="1"/>
</dbReference>
<dbReference type="PANTHER" id="PTHR45453">
    <property type="entry name" value="PHOSPHATE REGULON SENSOR PROTEIN PHOR"/>
    <property type="match status" value="1"/>
</dbReference>
<keyword evidence="8" id="KW-1133">Transmembrane helix</keyword>
<keyword evidence="3" id="KW-0597">Phosphoprotein</keyword>
<dbReference type="RefSeq" id="WP_259093866.1">
    <property type="nucleotide sequence ID" value="NZ_CP130454.1"/>
</dbReference>
<dbReference type="Pfam" id="PF02518">
    <property type="entry name" value="HATPase_c"/>
    <property type="match status" value="1"/>
</dbReference>
<comment type="caution">
    <text evidence="10">The sequence shown here is derived from an EMBL/GenBank/DDBJ whole genome shotgun (WGS) entry which is preliminary data.</text>
</comment>
<evidence type="ECO:0000259" key="9">
    <source>
        <dbReference type="PROSITE" id="PS50109"/>
    </source>
</evidence>
<organism evidence="10 11">
    <name type="scientific">Candidatus Fervidibacter sacchari</name>
    <dbReference type="NCBI Taxonomy" id="1448929"/>
    <lineage>
        <taxon>Bacteria</taxon>
        <taxon>Candidatus Fervidibacterota</taxon>
        <taxon>Candidatus Fervidibacter</taxon>
    </lineage>
</organism>
<dbReference type="InterPro" id="IPR004358">
    <property type="entry name" value="Sig_transdc_His_kin-like_C"/>
</dbReference>
<evidence type="ECO:0000256" key="6">
    <source>
        <dbReference type="ARBA" id="ARBA00023012"/>
    </source>
</evidence>
<dbReference type="Gene3D" id="1.10.287.130">
    <property type="match status" value="1"/>
</dbReference>
<dbReference type="CDD" id="cd00130">
    <property type="entry name" value="PAS"/>
    <property type="match status" value="1"/>
</dbReference>
<name>A0ABT2EJZ0_9BACT</name>
<sequence length="453" mass="50604">MKDKVTRFLFSRLILSLSAGGIFALALSQYLQIPFAKVAAITAVLAIVALVFFALSLHPLTELFLNISTALKAGNRPSDLLLKELGELGNALATAWERWEKTFGELKGERVLLTAILERMAEAVIAADEHGNVLLINLAAAQMFRLPPDLSERRVTELELPFGLLELMQRAMRSQAPQFGEVQLLHPEERFLDAYATPLFADGKRIGVLLVARDLTELKRLERIRRDFVANVSHELRTPIATLRSLTEALLMGGKDDPEVRDQFLQAIADEAERMSKLLENLLELARLEAGRREWHWQRVSISDCVVKVVERFKTVAERKGLKVTVRAEPHLTVHTDPEALMQILSNLLDNAVKYTEQGEIAVIAEQVETANGYWVAIHVRDTGIGIPPEHLSRIFERFYRVDKARSRQQGGFGLGLSIAKHLAESLGGKITVQSEVGKGSIFTVWLPSSKLE</sequence>
<dbReference type="SUPFAM" id="SSF55785">
    <property type="entry name" value="PYP-like sensor domain (PAS domain)"/>
    <property type="match status" value="1"/>
</dbReference>
<keyword evidence="4 10" id="KW-0808">Transferase</keyword>
<dbReference type="SMART" id="SM00387">
    <property type="entry name" value="HATPase_c"/>
    <property type="match status" value="1"/>
</dbReference>